<dbReference type="Proteomes" id="UP000037069">
    <property type="component" value="Unassembled WGS sequence"/>
</dbReference>
<dbReference type="OMA" id="HQRTFTQ"/>
<comment type="caution">
    <text evidence="1">The sequence shown here is derived from an EMBL/GenBank/DDBJ whole genome shotgun (WGS) entry which is preliminary data.</text>
</comment>
<name>A0A0L0BMX5_LUCCU</name>
<reference evidence="1 2" key="1">
    <citation type="journal article" date="2015" name="Nat. Commun.">
        <title>Lucilia cuprina genome unlocks parasitic fly biology to underpin future interventions.</title>
        <authorList>
            <person name="Anstead C.A."/>
            <person name="Korhonen P.K."/>
            <person name="Young N.D."/>
            <person name="Hall R.S."/>
            <person name="Jex A.R."/>
            <person name="Murali S.C."/>
            <person name="Hughes D.S."/>
            <person name="Lee S.F."/>
            <person name="Perry T."/>
            <person name="Stroehlein A.J."/>
            <person name="Ansell B.R."/>
            <person name="Breugelmans B."/>
            <person name="Hofmann A."/>
            <person name="Qu J."/>
            <person name="Dugan S."/>
            <person name="Lee S.L."/>
            <person name="Chao H."/>
            <person name="Dinh H."/>
            <person name="Han Y."/>
            <person name="Doddapaneni H.V."/>
            <person name="Worley K.C."/>
            <person name="Muzny D.M."/>
            <person name="Ioannidis P."/>
            <person name="Waterhouse R.M."/>
            <person name="Zdobnov E.M."/>
            <person name="James P.J."/>
            <person name="Bagnall N.H."/>
            <person name="Kotze A.C."/>
            <person name="Gibbs R.A."/>
            <person name="Richards S."/>
            <person name="Batterham P."/>
            <person name="Gasser R.B."/>
        </authorList>
    </citation>
    <scope>NUCLEOTIDE SEQUENCE [LARGE SCALE GENOMIC DNA]</scope>
    <source>
        <strain evidence="1 2">LS</strain>
        <tissue evidence="1">Full body</tissue>
    </source>
</reference>
<dbReference type="OrthoDB" id="7770343at2759"/>
<sequence length="152" mass="17667">MAMRSYQNTAQRLLRCFCGCREMTVEEVQRIYQFSVQETLINRQALALLKSFLQQARSGDKSTTEQYVEVYELCGQYMTANAAILTLDELDELVDLGLPYHLEKELHNQIQTGDSDNITRCLLRIQGDMRNSIELSDEYKEYKNAILKKLNQ</sequence>
<proteinExistence type="predicted"/>
<evidence type="ECO:0000313" key="1">
    <source>
        <dbReference type="EMBL" id="KNC21366.1"/>
    </source>
</evidence>
<dbReference type="EMBL" id="JRES01001623">
    <property type="protein sequence ID" value="KNC21366.1"/>
    <property type="molecule type" value="Genomic_DNA"/>
</dbReference>
<keyword evidence="2" id="KW-1185">Reference proteome</keyword>
<accession>A0A0L0BMX5</accession>
<dbReference type="AlphaFoldDB" id="A0A0L0BMX5"/>
<evidence type="ECO:0000313" key="2">
    <source>
        <dbReference type="Proteomes" id="UP000037069"/>
    </source>
</evidence>
<organism evidence="1 2">
    <name type="scientific">Lucilia cuprina</name>
    <name type="common">Green bottle fly</name>
    <name type="synonym">Australian sheep blowfly</name>
    <dbReference type="NCBI Taxonomy" id="7375"/>
    <lineage>
        <taxon>Eukaryota</taxon>
        <taxon>Metazoa</taxon>
        <taxon>Ecdysozoa</taxon>
        <taxon>Arthropoda</taxon>
        <taxon>Hexapoda</taxon>
        <taxon>Insecta</taxon>
        <taxon>Pterygota</taxon>
        <taxon>Neoptera</taxon>
        <taxon>Endopterygota</taxon>
        <taxon>Diptera</taxon>
        <taxon>Brachycera</taxon>
        <taxon>Muscomorpha</taxon>
        <taxon>Oestroidea</taxon>
        <taxon>Calliphoridae</taxon>
        <taxon>Luciliinae</taxon>
        <taxon>Lucilia</taxon>
    </lineage>
</organism>
<gene>
    <name evidence="1" type="ORF">FF38_12579</name>
</gene>
<protein>
    <submittedName>
        <fullName evidence="1">Uncharacterized protein</fullName>
    </submittedName>
</protein>